<gene>
    <name evidence="1" type="ORF">VRU48_10775</name>
</gene>
<organism evidence="1 2">
    <name type="scientific">Pedobacter albus</name>
    <dbReference type="NCBI Taxonomy" id="3113905"/>
    <lineage>
        <taxon>Bacteria</taxon>
        <taxon>Pseudomonadati</taxon>
        <taxon>Bacteroidota</taxon>
        <taxon>Sphingobacteriia</taxon>
        <taxon>Sphingobacteriales</taxon>
        <taxon>Sphingobacteriaceae</taxon>
        <taxon>Pedobacter</taxon>
    </lineage>
</organism>
<keyword evidence="2" id="KW-1185">Reference proteome</keyword>
<evidence type="ECO:0000313" key="1">
    <source>
        <dbReference type="EMBL" id="MEE1945589.1"/>
    </source>
</evidence>
<evidence type="ECO:0000313" key="2">
    <source>
        <dbReference type="Proteomes" id="UP001336835"/>
    </source>
</evidence>
<dbReference type="InterPro" id="IPR052927">
    <property type="entry name" value="DCC_oxidoreductase"/>
</dbReference>
<name>A0ABU7I873_9SPHI</name>
<proteinExistence type="predicted"/>
<dbReference type="Proteomes" id="UP001336835">
    <property type="component" value="Unassembled WGS sequence"/>
</dbReference>
<accession>A0ABU7I873</accession>
<protein>
    <submittedName>
        <fullName evidence="1">Thiol-disulfide oxidoreductase DCC family protein</fullName>
    </submittedName>
</protein>
<dbReference type="RefSeq" id="WP_330107930.1">
    <property type="nucleotide sequence ID" value="NZ_JAZDQT010000002.1"/>
</dbReference>
<dbReference type="Pfam" id="PF04134">
    <property type="entry name" value="DCC1-like"/>
    <property type="match status" value="1"/>
</dbReference>
<dbReference type="PANTHER" id="PTHR33639">
    <property type="entry name" value="THIOL-DISULFIDE OXIDOREDUCTASE DCC"/>
    <property type="match status" value="1"/>
</dbReference>
<dbReference type="PANTHER" id="PTHR33639:SF2">
    <property type="entry name" value="DUF393 DOMAIN-CONTAINING PROTEIN"/>
    <property type="match status" value="1"/>
</dbReference>
<dbReference type="InterPro" id="IPR007263">
    <property type="entry name" value="DCC1-like"/>
</dbReference>
<sequence length="132" mass="15086">MENPIILFDGVCNLCNGAVQFIIRMDKKEKFRFASLQSETGQKWLEQYGLPMDSFGSMVLIIGDKYFIKSSAVLHISKELGGIFRMFYGLIVLPKPLRDFVYDLVAKSRYKLFGKNDSCMVPSPALKQRFLS</sequence>
<dbReference type="EMBL" id="JAZDQT010000002">
    <property type="protein sequence ID" value="MEE1945589.1"/>
    <property type="molecule type" value="Genomic_DNA"/>
</dbReference>
<comment type="caution">
    <text evidence="1">The sequence shown here is derived from an EMBL/GenBank/DDBJ whole genome shotgun (WGS) entry which is preliminary data.</text>
</comment>
<reference evidence="1 2" key="1">
    <citation type="submission" date="2024-01" db="EMBL/GenBank/DDBJ databases">
        <title>Pedobacter sp. nov., isolated from fresh soil.</title>
        <authorList>
            <person name="Le N.T.T."/>
        </authorList>
    </citation>
    <scope>NUCLEOTIDE SEQUENCE [LARGE SCALE GENOMIC DNA]</scope>
    <source>
        <strain evidence="1 2">KR3-3</strain>
    </source>
</reference>